<reference evidence="1" key="1">
    <citation type="submission" date="2018-02" db="EMBL/GenBank/DDBJ databases">
        <title>Rhizophora mucronata_Transcriptome.</title>
        <authorList>
            <person name="Meera S.P."/>
            <person name="Sreeshan A."/>
            <person name="Augustine A."/>
        </authorList>
    </citation>
    <scope>NUCLEOTIDE SEQUENCE</scope>
    <source>
        <tissue evidence="1">Leaf</tissue>
    </source>
</reference>
<evidence type="ECO:0000313" key="1">
    <source>
        <dbReference type="EMBL" id="MBX62932.1"/>
    </source>
</evidence>
<organism evidence="1">
    <name type="scientific">Rhizophora mucronata</name>
    <name type="common">Asiatic mangrove</name>
    <dbReference type="NCBI Taxonomy" id="61149"/>
    <lineage>
        <taxon>Eukaryota</taxon>
        <taxon>Viridiplantae</taxon>
        <taxon>Streptophyta</taxon>
        <taxon>Embryophyta</taxon>
        <taxon>Tracheophyta</taxon>
        <taxon>Spermatophyta</taxon>
        <taxon>Magnoliopsida</taxon>
        <taxon>eudicotyledons</taxon>
        <taxon>Gunneridae</taxon>
        <taxon>Pentapetalae</taxon>
        <taxon>rosids</taxon>
        <taxon>fabids</taxon>
        <taxon>Malpighiales</taxon>
        <taxon>Rhizophoraceae</taxon>
        <taxon>Rhizophora</taxon>
    </lineage>
</organism>
<sequence length="44" mass="5377">MHSFAFVFHKDVSITQTSDHQVTIVTYNKWYYKTFNSYYLHGDR</sequence>
<proteinExistence type="predicted"/>
<protein>
    <submittedName>
        <fullName evidence="1">Uncharacterized protein</fullName>
    </submittedName>
</protein>
<accession>A0A2P2Q7J2</accession>
<dbReference type="AlphaFoldDB" id="A0A2P2Q7J2"/>
<dbReference type="EMBL" id="GGEC01082448">
    <property type="protein sequence ID" value="MBX62932.1"/>
    <property type="molecule type" value="Transcribed_RNA"/>
</dbReference>
<name>A0A2P2Q7J2_RHIMU</name>